<sequence length="3007" mass="340066">MTMGNGAGSNLVKRVLGGHGPVLRKPAGSGVGQLGDFSNFTKLAKIASSVPTHELRHAAPELVSDCIVLVQDNVKCSGGGKCTTIGQSEDKMATPSDARAVKSLNKSFGRRRFVFKTFSQRIEEIDIDVYRSLDPLKAEPSEGSSFFRDTLVEYRVRRFVSFNVSVFVIVAIKICIVNVLAEVAEARLLYKKWIYGDIGTVQNKRQIYRIYESFPMSSVMHHYEIDETICYLVPLSFKGIRRKEVNIGSSVLIAALARDLLGDFIPFLQRIADSLESLLESGADRDPEIIEQIFTSWSYIMMYLQKYLTKDVGHVLRITANLRYYPKDYVREFMAESVSFLLRKTPVQQLKKAEVCMMSKTFFGLFPGEEVSSITKLMTEVVEEPSEMRKSGVGALLSHAMRITSSRLHSKTETLLPLLVDDLSFQVGDQSDEGSRAVLEVLILAFERLYAELDLTELTFVWKCLCKKITDSVTNGNSVPLGRLLTLLISMVQSDYLGKISDYEAMVELVGLLVQTFVIPHLTMKIVDTHAKVIDKVLQLMLCVIGGLSSSKNMPALLRVSSQWEPVFNLRSRRCRSKSILTDGVDKCNRQAFDGGIQFPEGTWHSLIGAALHAYHKLVFSRNIAHEESAMTKFLELAKRYKLSPKILSAVADILDSISKSSNPPDRKCQYYLPEYIAGKVSDALDIFAENLCHANKEIRLSTLRIMCHYEPICYEHSRKELLIEDNMTIDVSETSHVDDPNNVLNLLESIEETAPSISTSRKVILLISKIQMSLSARRVADEYMPVVLNGIIGIFHNRFSYLWNPALECLTILIGQYFRLVWSKYIKYLDHCQSVFLVSTHQHGGGSNDSNKDTGYNVDENTRLLRNPKAFHQSQIFRDALQYRLLDQNDADLQMMVLDCLLNWRDDFLLPYCENLRNLINAKYLREELTRWNLSRTSIDSIDVQHRAYVIPIVIRILIPKVRNLKMLACQKNASVHHRRAVLGFLSQLDVDELPLFFWLLIKPLLSISQRDDDTSKSFWSLPQSHKDEIDASEILKHFTTDTINALSWKKRYGFLHVVEDILAVFDEPHLSPFLYLLMHVVVRILASCTSSLGSRESSGSSSVQNCSSFDLDVAEHNDVGNKIMERVAVKQFKDLRSFCLKIIYLVLSKYEDHEFGGTFWDLFFTSIKPLIANFKQEGASSKKPSSLFHCFLAMSKNYKLVPLLDREGSLVPDIFSILTVPSASDSILSCVLKFTKNLLKLDSELGSEDISVKRILLPHLDVLICSLHSFFTTGIAAKRSRVGAGGAPRRAPSERASPWSSGGCWTAGVGDKRFAMRCECFLLVVVKLGELSALLLELSLVDTCVDVLQIIRQVLTVLGSGVSKKVLDSITPLLISADLAVRNSVCDVLDAVAAKDSSVLILAKILRELNATSEVEMGALDYDKVLCAYDKVNVKFFYTVPEEHALSILAHSVHDMSSEEMILRQSALRLLLSFIEFSGEVLNGSLKSDQIWSEASILRIVNNFFLKHMGNAMDKEGAVRKCLYSLSANVPIPIHEIRGVLLPLVWIDLLREMVLKLPNVANLDSYRALCSEDAEQDFFSNIVHLQKHRRARAVSRFAIIVSSGNLSEVITNKVIVPLLFSMLFDAQDGKDEHIRSACLDALASISGLMKWDRYYALLLRCFRDLTLKPEKQKLLLRLICSILDHFHFSESSLVYEARVSGCDHPDPYTIDMTSSSALRKCTSVVGLPDIQTCLHKKLLPRIQKLLSSNSDNINVNISLAALKLLKLLPGEIMDSQLLTIVHRISNFLKNGLDSVRDEARSALAVCLKELGLEYLQFIVKVLKGTLKRGYELHVLGYTLNFLLSKFLTSPISGKLDYCLEDLLSVVVNDILGDVSEEKEVDKIASKMKETRKQKSYETLKLIAQSITFKTHALKLLSPVTGHLHKQLTQKVKSKLENMLNHIAAGIESNPSVNQTELFIFANCLIKDGIGDEANGHENSYVSRSKVDRDDEGVQVIQTKKLVNVDGQFSYLITAFALGVLQNYMKNLKLNRDDELLLSLLDPFVSLLGQCLSSKYENIIIAALRCLALLVRLPLPSLQSQADKIKSSLLVIAQGSVNASSQLTESCLKLLTTLLRSTRVTLSADQLHMLIQFPLFVDLAKNPSFVALSLLKAIVHRKLVVPEIYDVVQIIAELMVQSQLEPIRKMCSQILLQFLLGYHLSEKRLQQHLDFLLANLRYEHSTGREAVLEMFHAIILKFPRNVVDEQSQTVFLHLVVSLANDDDSKVRSMAAAAIKCLIGHVSSHSLHSILEYSLSWYLDGKQNLRAAAAQVLGLLVEVMGKSFEKHLNRVLPVMRSVFQSAVSALTSSQQNLSDEAVPFWKEAYYSLVMLEKILNQFRNVFFDRDLEDIWQTICEFLLHPHLWLRNISNRILSRYFAAVTDACRENKLSMETFFLMKPSVLFLVAVSLCCQLKVPFTDDAAGIIVLQNLVFSICGLHSLLEKNECMDVSKFWSNLDRAEQDQFHKAFGVLDPRKGRRTLTSLTCDAIGQHNKHQHPFITYLLQRMGKIAFQMEVTQMKIVFNCFKSISPKLLDCYKTLSPIGSDDFHSYAYQMLLPLYRVCEGYTGQVISDDLKQLAQEVSESIRGIIGVQSFVQIYSQIRKNLKVKRDKRKQGEKIMAVVNPTRNAKRKLRMAEKHRAHKKRKIMTMKMGRWMRTTTLPPGPPKWPIFGNLLQLGQLPHRDLANICDKYGPLVYIRLGRVDAITTNDPDIIREILRQQDDIFASRPRTLAAEHLAYGCGDVALAALGPKWKRLRRICMEHLLTTKRLESFAGQRADEAQHLVKDVWAMAQKGEVINLREVLGAFSMNNVTRMLLGKQYFGAKSAGPQEALEFMHITHKLFWLLGLIYLGDYLPIWRWVDPYGCEKRMREVEKRVDDFHAKILEQHRKRRENGGVNDEGDMDFVDVLLSLPGEDGKGHMDDVEIKALIQVISPFIDSIFCLYIYIYIYFQSYRIFIFIAVTFQFTM</sequence>
<dbReference type="PANTHER" id="PTHR17695">
    <property type="entry name" value="SMALL SUBUNIT PROCESSOME COMPONENT 20 HOMOLOG"/>
    <property type="match status" value="1"/>
</dbReference>
<keyword evidence="2" id="KW-0472">Membrane</keyword>
<dbReference type="InterPro" id="IPR001128">
    <property type="entry name" value="Cyt_P450"/>
</dbReference>
<comment type="caution">
    <text evidence="6">The sequence shown here is derived from an EMBL/GenBank/DDBJ whole genome shotgun (WGS) entry which is preliminary data.</text>
</comment>
<dbReference type="Pfam" id="PF00067">
    <property type="entry name" value="p450"/>
    <property type="match status" value="1"/>
</dbReference>
<dbReference type="Proteomes" id="UP001318860">
    <property type="component" value="Unassembled WGS sequence"/>
</dbReference>
<dbReference type="InterPro" id="IPR057525">
    <property type="entry name" value="UTP20_C"/>
</dbReference>
<dbReference type="Pfam" id="PF07539">
    <property type="entry name" value="UTP20_N"/>
    <property type="match status" value="2"/>
</dbReference>
<evidence type="ECO:0000259" key="4">
    <source>
        <dbReference type="Pfam" id="PF20416"/>
    </source>
</evidence>
<dbReference type="InterPro" id="IPR016024">
    <property type="entry name" value="ARM-type_fold"/>
</dbReference>
<feature type="repeat" description="HEAT" evidence="1">
    <location>
        <begin position="2252"/>
        <end position="2289"/>
    </location>
</feature>
<accession>A0ABR0XI70</accession>
<proteinExistence type="predicted"/>
<keyword evidence="7" id="KW-1185">Reference proteome</keyword>
<keyword evidence="2" id="KW-0812">Transmembrane</keyword>
<protein>
    <submittedName>
        <fullName evidence="6">Uncharacterized protein</fullName>
    </submittedName>
</protein>
<dbReference type="InterPro" id="IPR011430">
    <property type="entry name" value="UTP20_N"/>
</dbReference>
<dbReference type="Gene3D" id="1.10.630.10">
    <property type="entry name" value="Cytochrome P450"/>
    <property type="match status" value="1"/>
</dbReference>
<organism evidence="6 7">
    <name type="scientific">Rehmannia glutinosa</name>
    <name type="common">Chinese foxglove</name>
    <dbReference type="NCBI Taxonomy" id="99300"/>
    <lineage>
        <taxon>Eukaryota</taxon>
        <taxon>Viridiplantae</taxon>
        <taxon>Streptophyta</taxon>
        <taxon>Embryophyta</taxon>
        <taxon>Tracheophyta</taxon>
        <taxon>Spermatophyta</taxon>
        <taxon>Magnoliopsida</taxon>
        <taxon>eudicotyledons</taxon>
        <taxon>Gunneridae</taxon>
        <taxon>Pentapetalae</taxon>
        <taxon>asterids</taxon>
        <taxon>lamiids</taxon>
        <taxon>Lamiales</taxon>
        <taxon>Orobanchaceae</taxon>
        <taxon>Rehmannieae</taxon>
        <taxon>Rehmannia</taxon>
    </lineage>
</organism>
<evidence type="ECO:0000259" key="5">
    <source>
        <dbReference type="Pfam" id="PF23099"/>
    </source>
</evidence>
<dbReference type="InterPro" id="IPR021133">
    <property type="entry name" value="HEAT_type_2"/>
</dbReference>
<dbReference type="InterPro" id="IPR036396">
    <property type="entry name" value="Cyt_P450_sf"/>
</dbReference>
<dbReference type="EMBL" id="JABTTQ020000004">
    <property type="protein sequence ID" value="KAK6158882.1"/>
    <property type="molecule type" value="Genomic_DNA"/>
</dbReference>
<reference evidence="6 7" key="1">
    <citation type="journal article" date="2021" name="Comput. Struct. Biotechnol. J.">
        <title>De novo genome assembly of the potent medicinal plant Rehmannia glutinosa using nanopore technology.</title>
        <authorList>
            <person name="Ma L."/>
            <person name="Dong C."/>
            <person name="Song C."/>
            <person name="Wang X."/>
            <person name="Zheng X."/>
            <person name="Niu Y."/>
            <person name="Chen S."/>
            <person name="Feng W."/>
        </authorList>
    </citation>
    <scope>NUCLEOTIDE SEQUENCE [LARGE SCALE GENOMIC DNA]</scope>
    <source>
        <strain evidence="6">DH-2019</strain>
    </source>
</reference>
<evidence type="ECO:0000256" key="1">
    <source>
        <dbReference type="PROSITE-ProRule" id="PRU00103"/>
    </source>
</evidence>
<evidence type="ECO:0000256" key="2">
    <source>
        <dbReference type="SAM" id="Phobius"/>
    </source>
</evidence>
<feature type="domain" description="U3 small nucleolar RNA-associated protein 20 C-terminal" evidence="5">
    <location>
        <begin position="2593"/>
        <end position="2687"/>
    </location>
</feature>
<feature type="domain" description="U3 small nucleolar RNA-associated protein 20 N-terminal" evidence="3">
    <location>
        <begin position="866"/>
        <end position="1276"/>
    </location>
</feature>
<keyword evidence="2" id="KW-1133">Transmembrane helix</keyword>
<feature type="transmembrane region" description="Helical" evidence="2">
    <location>
        <begin position="2881"/>
        <end position="2900"/>
    </location>
</feature>
<dbReference type="PROSITE" id="PS50077">
    <property type="entry name" value="HEAT_REPEAT"/>
    <property type="match status" value="1"/>
</dbReference>
<gene>
    <name evidence="6" type="ORF">DH2020_006196</name>
</gene>
<feature type="transmembrane region" description="Helical" evidence="2">
    <location>
        <begin position="160"/>
        <end position="181"/>
    </location>
</feature>
<name>A0ABR0XI70_REHGL</name>
<evidence type="ECO:0000313" key="7">
    <source>
        <dbReference type="Proteomes" id="UP001318860"/>
    </source>
</evidence>
<dbReference type="SUPFAM" id="SSF48264">
    <property type="entry name" value="Cytochrome P450"/>
    <property type="match status" value="1"/>
</dbReference>
<feature type="domain" description="U3 small nucleolar RNA-associated protein 20" evidence="4">
    <location>
        <begin position="1751"/>
        <end position="1966"/>
    </location>
</feature>
<dbReference type="InterPro" id="IPR046523">
    <property type="entry name" value="UTP20_dom"/>
</dbReference>
<evidence type="ECO:0000313" key="6">
    <source>
        <dbReference type="EMBL" id="KAK6158882.1"/>
    </source>
</evidence>
<evidence type="ECO:0000259" key="3">
    <source>
        <dbReference type="Pfam" id="PF07539"/>
    </source>
</evidence>
<dbReference type="SUPFAM" id="SSF48371">
    <property type="entry name" value="ARM repeat"/>
    <property type="match status" value="3"/>
</dbReference>
<dbReference type="Pfam" id="PF20416">
    <property type="entry name" value="UTP20"/>
    <property type="match status" value="1"/>
</dbReference>
<dbReference type="InterPro" id="IPR052575">
    <property type="entry name" value="SSU_processome_comp_20"/>
</dbReference>
<dbReference type="Pfam" id="PF23099">
    <property type="entry name" value="UTP20_C"/>
    <property type="match status" value="1"/>
</dbReference>
<feature type="transmembrane region" description="Helical" evidence="2">
    <location>
        <begin position="2967"/>
        <end position="2990"/>
    </location>
</feature>
<dbReference type="Gene3D" id="1.25.10.10">
    <property type="entry name" value="Leucine-rich Repeat Variant"/>
    <property type="match status" value="2"/>
</dbReference>
<dbReference type="InterPro" id="IPR011989">
    <property type="entry name" value="ARM-like"/>
</dbReference>
<feature type="domain" description="U3 small nucleolar RNA-associated protein 20 N-terminal" evidence="3">
    <location>
        <begin position="1347"/>
        <end position="1496"/>
    </location>
</feature>
<dbReference type="PANTHER" id="PTHR17695:SF11">
    <property type="entry name" value="SMALL SUBUNIT PROCESSOME COMPONENT 20 HOMOLOG"/>
    <property type="match status" value="1"/>
</dbReference>